<evidence type="ECO:0000313" key="4">
    <source>
        <dbReference type="Proteomes" id="UP000836402"/>
    </source>
</evidence>
<evidence type="ECO:0000313" key="3">
    <source>
        <dbReference type="Proteomes" id="UP000077671"/>
    </source>
</evidence>
<keyword evidence="4" id="KW-1185">Reference proteome</keyword>
<gene>
    <name evidence="2" type="ORF">A4X03_0g4592</name>
    <name evidence="1" type="ORF">JKIAZH3_G2315</name>
</gene>
<reference evidence="2" key="1">
    <citation type="submission" date="2016-04" db="EMBL/GenBank/DDBJ databases">
        <authorList>
            <person name="Nguyen H.D."/>
            <person name="Kesanakurti P."/>
            <person name="Cullis J."/>
            <person name="Levesque C.A."/>
            <person name="Hambleton S."/>
        </authorList>
    </citation>
    <scope>NUCLEOTIDE SEQUENCE</scope>
    <source>
        <strain evidence="2">DAOMC 238032</strain>
    </source>
</reference>
<evidence type="ECO:0000313" key="1">
    <source>
        <dbReference type="EMBL" id="CAD6918675.1"/>
    </source>
</evidence>
<organism evidence="2 3">
    <name type="scientific">Tilletia caries</name>
    <name type="common">wheat bunt fungus</name>
    <dbReference type="NCBI Taxonomy" id="13290"/>
    <lineage>
        <taxon>Eukaryota</taxon>
        <taxon>Fungi</taxon>
        <taxon>Dikarya</taxon>
        <taxon>Basidiomycota</taxon>
        <taxon>Ustilaginomycotina</taxon>
        <taxon>Exobasidiomycetes</taxon>
        <taxon>Tilletiales</taxon>
        <taxon>Tilletiaceae</taxon>
        <taxon>Tilletia</taxon>
    </lineage>
</organism>
<name>A0A177V3J7_9BASI</name>
<dbReference type="Proteomes" id="UP000836402">
    <property type="component" value="Unassembled WGS sequence"/>
</dbReference>
<protein>
    <submittedName>
        <fullName evidence="2">Uncharacterized protein</fullName>
    </submittedName>
</protein>
<reference evidence="1" key="3">
    <citation type="submission" date="2020-10" db="EMBL/GenBank/DDBJ databases">
        <authorList>
            <person name="Sedaghatjoo S."/>
        </authorList>
    </citation>
    <scope>NUCLEOTIDE SEQUENCE</scope>
    <source>
        <strain evidence="1">AZH3</strain>
    </source>
</reference>
<dbReference type="AlphaFoldDB" id="A0A177V3J7"/>
<accession>A0A177V3J7</accession>
<sequence>MLSQHLVNHDASQDMTAAQRFFSLPELVGLLCTCCSTERVDLITLASVSRYLRAIALPHWAKHLDVALSTADKKLNFFVENPSLLPKIRYLRIRNDVVERKRRTHHGVQSSSSIADLKATPHWNELKLLLALIAAQSSSLDRPPAIDITVKITHISALEAAFRPFPRLQHCIVALRILSEYDDDIFAGMRMQEIEQMWHQSCTLLARFIQNIYAQGQGCSAYVQSHGADNRSHSGSASGLRLFHFQVKDRSCPPVPLTFWTALSAATASSLRDLTLFLDKSGSPEEIWPLLAHRQLSKFVFQNRASHLGDSFEDSLDHNQSTLQHLRIDIHTDSAAQDLTFRQNFPQLQYFCCQGRYDNHIQHPNNFVQRHPTLKGIINCYRSSNFPHVACSDLRVLGTSREVFEEHALQGGRLSHVRTLLKPEDLYTNSWLTRSPDAARAITCLELLTYLDRRDFVYKHARHHFRFAFLSDLLPNLTEITIRVHGNHDSPPTPKHVLAQVFINLCSAKSLRVLHLLEHGKIEFRNSSRLLADLPDARFPPSFEYFHWGFPSHGETHYYRFVPSPQQGSQQDGSKRGYLQQIPSFFCTRITKEGVWERTSDAL</sequence>
<comment type="caution">
    <text evidence="2">The sequence shown here is derived from an EMBL/GenBank/DDBJ whole genome shotgun (WGS) entry which is preliminary data.</text>
</comment>
<proteinExistence type="predicted"/>
<evidence type="ECO:0000313" key="2">
    <source>
        <dbReference type="EMBL" id="KAE8257689.1"/>
    </source>
</evidence>
<dbReference type="EMBL" id="CAJHJG010002202">
    <property type="protein sequence ID" value="CAD6918675.1"/>
    <property type="molecule type" value="Genomic_DNA"/>
</dbReference>
<dbReference type="Proteomes" id="UP000077671">
    <property type="component" value="Unassembled WGS sequence"/>
</dbReference>
<dbReference type="EMBL" id="LWDD02000638">
    <property type="protein sequence ID" value="KAE8257689.1"/>
    <property type="molecule type" value="Genomic_DNA"/>
</dbReference>
<reference evidence="2" key="2">
    <citation type="journal article" date="2019" name="IMA Fungus">
        <title>Genome sequencing and comparison of five Tilletia species to identify candidate genes for the detection of regulated species infecting wheat.</title>
        <authorList>
            <person name="Nguyen H.D.T."/>
            <person name="Sultana T."/>
            <person name="Kesanakurti P."/>
            <person name="Hambleton S."/>
        </authorList>
    </citation>
    <scope>NUCLEOTIDE SEQUENCE</scope>
    <source>
        <strain evidence="2">DAOMC 238032</strain>
    </source>
</reference>